<sequence length="182" mass="20965">MKKSLKIIGISILLLILFRGIIFRLVITYNEIGTRPETEISNRNLIEKIDSKLINRAINLKTIMDIADEITNEELKFTINRASINPNELINTNEANCVGYSAMYNSIANYVIRKNKLQKEIKAEHKVGKLEMFGINLHQFFENPFFKDHDFNEITDKTTGVKISVDPTLSDYLWINSVAKKE</sequence>
<feature type="transmembrane region" description="Helical" evidence="1">
    <location>
        <begin position="7"/>
        <end position="27"/>
    </location>
</feature>
<protein>
    <submittedName>
        <fullName evidence="2">Uncharacterized protein</fullName>
    </submittedName>
</protein>
<dbReference type="EMBL" id="BJYV01000024">
    <property type="protein sequence ID" value="GEO23505.1"/>
    <property type="molecule type" value="Genomic_DNA"/>
</dbReference>
<comment type="caution">
    <text evidence="2">The sequence shown here is derived from an EMBL/GenBank/DDBJ whole genome shotgun (WGS) entry which is preliminary data.</text>
</comment>
<reference evidence="2 3" key="1">
    <citation type="submission" date="2019-07" db="EMBL/GenBank/DDBJ databases">
        <title>Whole genome shotgun sequence of Cyclobacterium qasimii NBRC 106168.</title>
        <authorList>
            <person name="Hosoyama A."/>
            <person name="Uohara A."/>
            <person name="Ohji S."/>
            <person name="Ichikawa N."/>
        </authorList>
    </citation>
    <scope>NUCLEOTIDE SEQUENCE [LARGE SCALE GENOMIC DNA]</scope>
    <source>
        <strain evidence="2 3">NBRC 106168</strain>
    </source>
</reference>
<dbReference type="AlphaFoldDB" id="A0A512CH28"/>
<dbReference type="RefSeq" id="WP_040415573.1">
    <property type="nucleotide sequence ID" value="NZ_BJYV01000024.1"/>
</dbReference>
<keyword evidence="1" id="KW-1133">Transmembrane helix</keyword>
<keyword evidence="1" id="KW-0472">Membrane</keyword>
<keyword evidence="3" id="KW-1185">Reference proteome</keyword>
<name>A0A512CH28_9BACT</name>
<accession>A0A512CH28</accession>
<evidence type="ECO:0000256" key="1">
    <source>
        <dbReference type="SAM" id="Phobius"/>
    </source>
</evidence>
<dbReference type="Proteomes" id="UP000321301">
    <property type="component" value="Unassembled WGS sequence"/>
</dbReference>
<gene>
    <name evidence="2" type="ORF">CQA01_40390</name>
</gene>
<evidence type="ECO:0000313" key="2">
    <source>
        <dbReference type="EMBL" id="GEO23505.1"/>
    </source>
</evidence>
<proteinExistence type="predicted"/>
<organism evidence="2 3">
    <name type="scientific">Cyclobacterium qasimii</name>
    <dbReference type="NCBI Taxonomy" id="1350429"/>
    <lineage>
        <taxon>Bacteria</taxon>
        <taxon>Pseudomonadati</taxon>
        <taxon>Bacteroidota</taxon>
        <taxon>Cytophagia</taxon>
        <taxon>Cytophagales</taxon>
        <taxon>Cyclobacteriaceae</taxon>
        <taxon>Cyclobacterium</taxon>
    </lineage>
</organism>
<evidence type="ECO:0000313" key="3">
    <source>
        <dbReference type="Proteomes" id="UP000321301"/>
    </source>
</evidence>
<keyword evidence="1" id="KW-0812">Transmembrane</keyword>